<dbReference type="InterPro" id="IPR041805">
    <property type="entry name" value="ASMase/PPN1_MPP"/>
</dbReference>
<protein>
    <recommendedName>
        <fullName evidence="4 12">Endopolyphosphatase</fullName>
        <ecNumber evidence="3 12">3.6.1.10</ecNumber>
    </recommendedName>
</protein>
<dbReference type="GO" id="GO:0008081">
    <property type="term" value="F:phosphoric diester hydrolase activity"/>
    <property type="evidence" value="ECO:0007669"/>
    <property type="project" value="TreeGrafter"/>
</dbReference>
<evidence type="ECO:0000256" key="13">
    <source>
        <dbReference type="SAM" id="MobiDB-lite"/>
    </source>
</evidence>
<dbReference type="STRING" id="983966.A0A1E4S8P1"/>
<dbReference type="InterPro" id="IPR004843">
    <property type="entry name" value="Calcineurin-like_PHP"/>
</dbReference>
<dbReference type="GeneID" id="30986782"/>
<dbReference type="AlphaFoldDB" id="A0A1E4S8P1"/>
<evidence type="ECO:0000256" key="10">
    <source>
        <dbReference type="ARBA" id="ARBA00023136"/>
    </source>
</evidence>
<dbReference type="PIRSF" id="PIRSF027093">
    <property type="entry name" value="EndopolyPtase_N1"/>
    <property type="match status" value="1"/>
</dbReference>
<organism evidence="15 16">
    <name type="scientific">Cyberlindnera jadinii (strain ATCC 18201 / CBS 1600 / BCRC 20928 / JCM 3617 / NBRC 0987 / NRRL Y-1542)</name>
    <name type="common">Torula yeast</name>
    <name type="synonym">Candida utilis</name>
    <dbReference type="NCBI Taxonomy" id="983966"/>
    <lineage>
        <taxon>Eukaryota</taxon>
        <taxon>Fungi</taxon>
        <taxon>Dikarya</taxon>
        <taxon>Ascomycota</taxon>
        <taxon>Saccharomycotina</taxon>
        <taxon>Saccharomycetes</taxon>
        <taxon>Phaffomycetales</taxon>
        <taxon>Phaffomycetaceae</taxon>
        <taxon>Cyberlindnera</taxon>
    </lineage>
</organism>
<evidence type="ECO:0000313" key="15">
    <source>
        <dbReference type="EMBL" id="ODV75871.1"/>
    </source>
</evidence>
<evidence type="ECO:0000313" key="16">
    <source>
        <dbReference type="Proteomes" id="UP000094389"/>
    </source>
</evidence>
<keyword evidence="8" id="KW-0735">Signal-anchor</keyword>
<evidence type="ECO:0000256" key="9">
    <source>
        <dbReference type="ARBA" id="ARBA00022989"/>
    </source>
</evidence>
<keyword evidence="7 12" id="KW-0378">Hydrolase</keyword>
<proteinExistence type="inferred from homology"/>
<dbReference type="SUPFAM" id="SSF56300">
    <property type="entry name" value="Metallo-dependent phosphatases"/>
    <property type="match status" value="1"/>
</dbReference>
<name>A0A1E4S8P1_CYBJN</name>
<keyword evidence="6" id="KW-0812">Transmembrane</keyword>
<dbReference type="GO" id="GO:0000298">
    <property type="term" value="F:endopolyphosphatase activity"/>
    <property type="evidence" value="ECO:0007669"/>
    <property type="project" value="UniProtKB-EC"/>
</dbReference>
<dbReference type="EMBL" id="KV453925">
    <property type="protein sequence ID" value="ODV75871.1"/>
    <property type="molecule type" value="Genomic_DNA"/>
</dbReference>
<dbReference type="OMA" id="WAERYSV"/>
<accession>A0A1E4S8P1</accession>
<dbReference type="GO" id="GO:0005774">
    <property type="term" value="C:vacuolar membrane"/>
    <property type="evidence" value="ECO:0007669"/>
    <property type="project" value="UniProtKB-SubCell"/>
</dbReference>
<dbReference type="EC" id="3.6.1.10" evidence="3 12"/>
<feature type="domain" description="Calcineurin-like phosphoesterase" evidence="14">
    <location>
        <begin position="40"/>
        <end position="299"/>
    </location>
</feature>
<evidence type="ECO:0000256" key="6">
    <source>
        <dbReference type="ARBA" id="ARBA00022692"/>
    </source>
</evidence>
<keyword evidence="10 12" id="KW-0472">Membrane</keyword>
<comment type="similarity">
    <text evidence="2">Belongs to the endopolyphosphatase PPN1 family.</text>
</comment>
<evidence type="ECO:0000259" key="14">
    <source>
        <dbReference type="Pfam" id="PF00149"/>
    </source>
</evidence>
<dbReference type="Proteomes" id="UP000094389">
    <property type="component" value="Unassembled WGS sequence"/>
</dbReference>
<keyword evidence="9" id="KW-1133">Transmembrane helix</keyword>
<evidence type="ECO:0000256" key="4">
    <source>
        <dbReference type="ARBA" id="ARBA00014458"/>
    </source>
</evidence>
<evidence type="ECO:0000256" key="7">
    <source>
        <dbReference type="ARBA" id="ARBA00022801"/>
    </source>
</evidence>
<feature type="region of interest" description="Disordered" evidence="13">
    <location>
        <begin position="583"/>
        <end position="604"/>
    </location>
</feature>
<dbReference type="InterPro" id="IPR012358">
    <property type="entry name" value="EndopolyPtase_N1"/>
</dbReference>
<comment type="catalytic activity">
    <reaction evidence="12">
        <text>[phosphate](n+1) + n H2O = (n+1) phosphate + n H(+)</text>
        <dbReference type="Rhea" id="RHEA:22452"/>
        <dbReference type="Rhea" id="RHEA-COMP:14280"/>
        <dbReference type="ChEBI" id="CHEBI:15377"/>
        <dbReference type="ChEBI" id="CHEBI:15378"/>
        <dbReference type="ChEBI" id="CHEBI:16838"/>
        <dbReference type="ChEBI" id="CHEBI:43474"/>
        <dbReference type="EC" id="3.6.1.10"/>
    </reaction>
</comment>
<keyword evidence="16" id="KW-1185">Reference proteome</keyword>
<dbReference type="OrthoDB" id="348678at2759"/>
<dbReference type="GO" id="GO:0006798">
    <property type="term" value="P:polyphosphate catabolic process"/>
    <property type="evidence" value="ECO:0007669"/>
    <property type="project" value="TreeGrafter"/>
</dbReference>
<dbReference type="Gene3D" id="3.60.21.10">
    <property type="match status" value="1"/>
</dbReference>
<keyword evidence="5 12" id="KW-0926">Vacuole</keyword>
<dbReference type="InterPro" id="IPR029052">
    <property type="entry name" value="Metallo-depent_PP-like"/>
</dbReference>
<evidence type="ECO:0000256" key="8">
    <source>
        <dbReference type="ARBA" id="ARBA00022968"/>
    </source>
</evidence>
<dbReference type="Pfam" id="PF00149">
    <property type="entry name" value="Metallophos"/>
    <property type="match status" value="1"/>
</dbReference>
<dbReference type="GO" id="GO:0000324">
    <property type="term" value="C:fungal-type vacuole"/>
    <property type="evidence" value="ECO:0007669"/>
    <property type="project" value="TreeGrafter"/>
</dbReference>
<comment type="subcellular location">
    <subcellularLocation>
        <location evidence="1">Vacuole membrane</location>
        <topology evidence="1">Single-pass type II membrane protein</topology>
    </subcellularLocation>
</comment>
<sequence length="631" mass="72549">MVSAVEYIDIDVEEYQRLGLTPQKPVKLLGNHRSKVLHGRFLHLTDIHPDEFYKVGANIEDNSCHRGKPGKGSAGASKYGDAMLGCDSPMILMNQTLEWVKTHLRDKIDFVVWTGDNIRHDNDRKIPRTEMEIFDMNTRVANLFHDIFHGDALDPRHYDVPVVPSLGNNDVYPHNLFAPGPTLQTRELWNIWQNFISEEQLHIFQRGSYYFTEVVPNKLAVLSINTLYLFKSNPLVDNCDNRKDPGFKLFQWLGVTLDELRERNMKVWLSGHVPPIPKNYDITCYRKFVMWLHEYRDIIVGGVYGHMNIDHFIPVDAKKAYKSYQDSLIRQGFEIDGQFAHILDEALEDDDAEFDIDLEHQYLNMGFNVSEHDLNVAIAAKDAHAMGGVPSNKEAYMDSVRETFYVDVKGLKKSGQHSDRYAITNVAASVIPTFNPGFRVWEYNITGIEESLSLKAKPWTQFFAELDAMISLDDQNDDDDYDDLEDDFVEIEKRKNKKKKDKGPDISLPKPMPEGATLGPGYTPQTFSPLRFVQYYLDLKAVNEETKPFDYEVEYTSDGHPYKLESLLVDDYVSLARKLGKPIKKPKTKSSETASNEYDSDNLDELQNKKSLDELWKTYVKHAFVSSGYHD</sequence>
<evidence type="ECO:0000256" key="1">
    <source>
        <dbReference type="ARBA" id="ARBA00004576"/>
    </source>
</evidence>
<dbReference type="PANTHER" id="PTHR10340">
    <property type="entry name" value="SPHINGOMYELIN PHOSPHODIESTERASE"/>
    <property type="match status" value="1"/>
</dbReference>
<evidence type="ECO:0000256" key="12">
    <source>
        <dbReference type="PIRNR" id="PIRNR027093"/>
    </source>
</evidence>
<evidence type="ECO:0000256" key="11">
    <source>
        <dbReference type="ARBA" id="ARBA00023180"/>
    </source>
</evidence>
<evidence type="ECO:0000256" key="2">
    <source>
        <dbReference type="ARBA" id="ARBA00010399"/>
    </source>
</evidence>
<evidence type="ECO:0000256" key="5">
    <source>
        <dbReference type="ARBA" id="ARBA00022554"/>
    </source>
</evidence>
<feature type="region of interest" description="Disordered" evidence="13">
    <location>
        <begin position="494"/>
        <end position="519"/>
    </location>
</feature>
<dbReference type="GO" id="GO:0004309">
    <property type="term" value="F:exopolyphosphatase activity"/>
    <property type="evidence" value="ECO:0007669"/>
    <property type="project" value="TreeGrafter"/>
</dbReference>
<dbReference type="CDD" id="cd00842">
    <property type="entry name" value="MPP_ASMase"/>
    <property type="match status" value="1"/>
</dbReference>
<reference evidence="15 16" key="1">
    <citation type="journal article" date="2016" name="Proc. Natl. Acad. Sci. U.S.A.">
        <title>Comparative genomics of biotechnologically important yeasts.</title>
        <authorList>
            <person name="Riley R."/>
            <person name="Haridas S."/>
            <person name="Wolfe K.H."/>
            <person name="Lopes M.R."/>
            <person name="Hittinger C.T."/>
            <person name="Goeker M."/>
            <person name="Salamov A.A."/>
            <person name="Wisecaver J.H."/>
            <person name="Long T.M."/>
            <person name="Calvey C.H."/>
            <person name="Aerts A.L."/>
            <person name="Barry K.W."/>
            <person name="Choi C."/>
            <person name="Clum A."/>
            <person name="Coughlan A.Y."/>
            <person name="Deshpande S."/>
            <person name="Douglass A.P."/>
            <person name="Hanson S.J."/>
            <person name="Klenk H.-P."/>
            <person name="LaButti K.M."/>
            <person name="Lapidus A."/>
            <person name="Lindquist E.A."/>
            <person name="Lipzen A.M."/>
            <person name="Meier-Kolthoff J.P."/>
            <person name="Ohm R.A."/>
            <person name="Otillar R.P."/>
            <person name="Pangilinan J.L."/>
            <person name="Peng Y."/>
            <person name="Rokas A."/>
            <person name="Rosa C.A."/>
            <person name="Scheuner C."/>
            <person name="Sibirny A.A."/>
            <person name="Slot J.C."/>
            <person name="Stielow J.B."/>
            <person name="Sun H."/>
            <person name="Kurtzman C.P."/>
            <person name="Blackwell M."/>
            <person name="Grigoriev I.V."/>
            <person name="Jeffries T.W."/>
        </authorList>
    </citation>
    <scope>NUCLEOTIDE SEQUENCE [LARGE SCALE GENOMIC DNA]</scope>
    <source>
        <strain evidence="16">ATCC 18201 / CBS 1600 / BCRC 20928 / JCM 3617 / NBRC 0987 / NRRL Y-1542</strain>
    </source>
</reference>
<dbReference type="RefSeq" id="XP_020072910.1">
    <property type="nucleotide sequence ID" value="XM_020212386.1"/>
</dbReference>
<dbReference type="PANTHER" id="PTHR10340:SF55">
    <property type="entry name" value="ENDOPOLYPHOSPHATASE"/>
    <property type="match status" value="1"/>
</dbReference>
<keyword evidence="11" id="KW-0325">Glycoprotein</keyword>
<comment type="function">
    <text evidence="12">Catalyzes the hydrolysis of inorganic polyphosphate (polyP) chains of many hundreds of phosphate residues into shorter lengths.</text>
</comment>
<gene>
    <name evidence="15" type="ORF">CYBJADRAFT_121941</name>
</gene>
<evidence type="ECO:0000256" key="3">
    <source>
        <dbReference type="ARBA" id="ARBA00012459"/>
    </source>
</evidence>